<comment type="caution">
    <text evidence="2">The sequence shown here is derived from an EMBL/GenBank/DDBJ whole genome shotgun (WGS) entry which is preliminary data.</text>
</comment>
<dbReference type="OrthoDB" id="59343at2"/>
<sequence>MEPEKLLAAVQAAIKAATATATDPRKSPIPLQKLRDFAQGEQIGPNLEYYPGLVPDDPAEKEALKKRLIVIALIGPILNRFTSHILGRDPEWTASADTVALEPEDERVSSLATWHTGSGRVHAELKRGDEYMRWAGVAYLHMYVPDVYRVILGKDELSRDAQTQADALELIQLDALDATQAGAVEQDGVKLAYWRAYSVTGEDGKPQNRVEVHTRTEITVYADQSGKLAPAPGVGLNPRPNPLYDPERPLRFRALIHEMKREAGPQVQQSDLDLQNGVNTTAGNVIRNNNLGGWRQYYTLDAAQPRDSVTGEKTAYTFGPARVVDVQSDYLRDAEGNPVPGLDNLPVMLRASVGTFDPVNSQFMREDADWLESKLLSRFNQLWTRDGEGQVSGESKRQSRAAFLKSLPDEAQPAQAALRWAVETADAYAQWVQGSDTLEWLNVTPRLFLDTDKVELTTLQQLDLMHTAGKLSLETLLEATPGVQDVQAELKKLQNERASNIQQAAALFGLGTLPKATVLRIAQAAGYQIDAQAIAAAEELDAVGAVDMGGQDDGQQAGDGGNAPV</sequence>
<reference evidence="2 3" key="1">
    <citation type="submission" date="2014-03" db="EMBL/GenBank/DDBJ databases">
        <title>Draft genome sequence of Deinococcus phoenicis 1P10ME.</title>
        <authorList>
            <person name="Stepanov V.G."/>
            <person name="Vaishampayan P."/>
            <person name="Venkateswaran K."/>
            <person name="Fox G.E."/>
        </authorList>
    </citation>
    <scope>NUCLEOTIDE SEQUENCE [LARGE SCALE GENOMIC DNA]</scope>
    <source>
        <strain evidence="2 3">1P10ME</strain>
    </source>
</reference>
<feature type="region of interest" description="Disordered" evidence="1">
    <location>
        <begin position="546"/>
        <end position="565"/>
    </location>
</feature>
<feature type="compositionally biased region" description="Low complexity" evidence="1">
    <location>
        <begin position="546"/>
        <end position="556"/>
    </location>
</feature>
<dbReference type="AlphaFoldDB" id="A0A016QSQ8"/>
<dbReference type="PATRIC" id="fig|1476583.3.peg.656"/>
<dbReference type="EMBL" id="JHAC01000011">
    <property type="protein sequence ID" value="EYB69063.1"/>
    <property type="molecule type" value="Genomic_DNA"/>
</dbReference>
<organism evidence="2 3">
    <name type="scientific">Deinococcus phoenicis</name>
    <dbReference type="NCBI Taxonomy" id="1476583"/>
    <lineage>
        <taxon>Bacteria</taxon>
        <taxon>Thermotogati</taxon>
        <taxon>Deinococcota</taxon>
        <taxon>Deinococci</taxon>
        <taxon>Deinococcales</taxon>
        <taxon>Deinococcaceae</taxon>
        <taxon>Deinococcus</taxon>
    </lineage>
</organism>
<keyword evidence="3" id="KW-1185">Reference proteome</keyword>
<accession>A0A016QSQ8</accession>
<evidence type="ECO:0000313" key="3">
    <source>
        <dbReference type="Proteomes" id="UP000020492"/>
    </source>
</evidence>
<proteinExistence type="predicted"/>
<dbReference type="RefSeq" id="WP_034353819.1">
    <property type="nucleotide sequence ID" value="NZ_JHAC01000011.1"/>
</dbReference>
<evidence type="ECO:0008006" key="4">
    <source>
        <dbReference type="Google" id="ProtNLM"/>
    </source>
</evidence>
<evidence type="ECO:0000313" key="2">
    <source>
        <dbReference type="EMBL" id="EYB69063.1"/>
    </source>
</evidence>
<dbReference type="STRING" id="1476583.DEIPH_ctg011orf0029"/>
<protein>
    <recommendedName>
        <fullName evidence="4">Portal protein</fullName>
    </recommendedName>
</protein>
<gene>
    <name evidence="2" type="ORF">DEIPH_ctg011orf0029</name>
</gene>
<name>A0A016QSQ8_9DEIO</name>
<dbReference type="Proteomes" id="UP000020492">
    <property type="component" value="Unassembled WGS sequence"/>
</dbReference>
<evidence type="ECO:0000256" key="1">
    <source>
        <dbReference type="SAM" id="MobiDB-lite"/>
    </source>
</evidence>